<dbReference type="RefSeq" id="WP_213531271.1">
    <property type="nucleotide sequence ID" value="NZ_BOVJ01000203.1"/>
</dbReference>
<keyword evidence="2" id="KW-1185">Reference proteome</keyword>
<proteinExistence type="predicted"/>
<dbReference type="EMBL" id="BOVJ01000203">
    <property type="protein sequence ID" value="GIQ66708.1"/>
    <property type="molecule type" value="Genomic_DNA"/>
</dbReference>
<sequence length="114" mass="12871">MTIIERLKMETKGFNYPDEELSVYLQENGLDPHAEYIPTSNANKKAIYATALALLESLANQPQLFKDYKFDDETVSGFGDRIQSRIDQLSRSLRMMSASDDSSSNGSTFMLFNS</sequence>
<organism evidence="1 2">
    <name type="scientific">Paenibacillus cisolokensis</name>
    <dbReference type="NCBI Taxonomy" id="1658519"/>
    <lineage>
        <taxon>Bacteria</taxon>
        <taxon>Bacillati</taxon>
        <taxon>Bacillota</taxon>
        <taxon>Bacilli</taxon>
        <taxon>Bacillales</taxon>
        <taxon>Paenibacillaceae</taxon>
        <taxon>Paenibacillus</taxon>
    </lineage>
</organism>
<dbReference type="Proteomes" id="UP000680304">
    <property type="component" value="Unassembled WGS sequence"/>
</dbReference>
<gene>
    <name evidence="1" type="ORF">PACILC2_52760</name>
</gene>
<name>A0ABQ4NFH0_9BACL</name>
<evidence type="ECO:0000313" key="2">
    <source>
        <dbReference type="Proteomes" id="UP000680304"/>
    </source>
</evidence>
<reference evidence="1 2" key="1">
    <citation type="submission" date="2021-04" db="EMBL/GenBank/DDBJ databases">
        <title>Draft genome sequence of Paenibacillus cisolokensis, LC2-13A.</title>
        <authorList>
            <person name="Uke A."/>
            <person name="Chhe C."/>
            <person name="Baramee S."/>
            <person name="Kosugi A."/>
        </authorList>
    </citation>
    <scope>NUCLEOTIDE SEQUENCE [LARGE SCALE GENOMIC DNA]</scope>
    <source>
        <strain evidence="1 2">LC2-13A</strain>
    </source>
</reference>
<protein>
    <submittedName>
        <fullName evidence="1">Uncharacterized protein</fullName>
    </submittedName>
</protein>
<evidence type="ECO:0000313" key="1">
    <source>
        <dbReference type="EMBL" id="GIQ66708.1"/>
    </source>
</evidence>
<comment type="caution">
    <text evidence="1">The sequence shown here is derived from an EMBL/GenBank/DDBJ whole genome shotgun (WGS) entry which is preliminary data.</text>
</comment>
<accession>A0ABQ4NFH0</accession>